<gene>
    <name evidence="1" type="ORF">Patl1_02451</name>
</gene>
<protein>
    <submittedName>
        <fullName evidence="1">Uncharacterized protein</fullName>
    </submittedName>
</protein>
<keyword evidence="2" id="KW-1185">Reference proteome</keyword>
<accession>A0ACC1C817</accession>
<evidence type="ECO:0000313" key="2">
    <source>
        <dbReference type="Proteomes" id="UP001164250"/>
    </source>
</evidence>
<sequence>MALVNKSSEYLKDELYVPGSWWVRRIKEWKHGIVDWHNLHAILHIVAGWNGEKEKFKLRVKRSMALVNKSSEYLKDELYVPCSWWVEKNKGMVRDEDGEWVQAPPAEEDLPILPNFDC</sequence>
<dbReference type="Proteomes" id="UP001164250">
    <property type="component" value="Chromosome 1"/>
</dbReference>
<organism evidence="1 2">
    <name type="scientific">Pistacia atlantica</name>
    <dbReference type="NCBI Taxonomy" id="434234"/>
    <lineage>
        <taxon>Eukaryota</taxon>
        <taxon>Viridiplantae</taxon>
        <taxon>Streptophyta</taxon>
        <taxon>Embryophyta</taxon>
        <taxon>Tracheophyta</taxon>
        <taxon>Spermatophyta</taxon>
        <taxon>Magnoliopsida</taxon>
        <taxon>eudicotyledons</taxon>
        <taxon>Gunneridae</taxon>
        <taxon>Pentapetalae</taxon>
        <taxon>rosids</taxon>
        <taxon>malvids</taxon>
        <taxon>Sapindales</taxon>
        <taxon>Anacardiaceae</taxon>
        <taxon>Pistacia</taxon>
    </lineage>
</organism>
<reference evidence="2" key="1">
    <citation type="journal article" date="2023" name="G3 (Bethesda)">
        <title>Genome assembly and association tests identify interacting loci associated with vigor, precocity, and sex in interspecific pistachio rootstocks.</title>
        <authorList>
            <person name="Palmer W."/>
            <person name="Jacygrad E."/>
            <person name="Sagayaradj S."/>
            <person name="Cavanaugh K."/>
            <person name="Han R."/>
            <person name="Bertier L."/>
            <person name="Beede B."/>
            <person name="Kafkas S."/>
            <person name="Golino D."/>
            <person name="Preece J."/>
            <person name="Michelmore R."/>
        </authorList>
    </citation>
    <scope>NUCLEOTIDE SEQUENCE [LARGE SCALE GENOMIC DNA]</scope>
</reference>
<evidence type="ECO:0000313" key="1">
    <source>
        <dbReference type="EMBL" id="KAJ0111970.1"/>
    </source>
</evidence>
<name>A0ACC1C817_9ROSI</name>
<comment type="caution">
    <text evidence="1">The sequence shown here is derived from an EMBL/GenBank/DDBJ whole genome shotgun (WGS) entry which is preliminary data.</text>
</comment>
<proteinExistence type="predicted"/>
<dbReference type="EMBL" id="CM047897">
    <property type="protein sequence ID" value="KAJ0111970.1"/>
    <property type="molecule type" value="Genomic_DNA"/>
</dbReference>